<keyword evidence="3" id="KW-1185">Reference proteome</keyword>
<feature type="compositionally biased region" description="Low complexity" evidence="1">
    <location>
        <begin position="26"/>
        <end position="47"/>
    </location>
</feature>
<evidence type="ECO:0000313" key="2">
    <source>
        <dbReference type="EMBL" id="TKW21769.1"/>
    </source>
</evidence>
<dbReference type="EMBL" id="CM016555">
    <property type="protein sequence ID" value="TKW21769.1"/>
    <property type="molecule type" value="Genomic_DNA"/>
</dbReference>
<sequence length="116" mass="12454">MPGRARSRREGREDGGRSCRRGGGSTCSSQTASPAATSASSCGTPTAWSPYSTPRARELRVGGVYTKPFSMLPLSAVEKPGNLLMQGLLDKLVPMLGEQLLRDYHSWVQQQPEASS</sequence>
<gene>
    <name evidence="2" type="ORF">SEVIR_4G143100v2</name>
</gene>
<protein>
    <submittedName>
        <fullName evidence="2">Uncharacterized protein</fullName>
    </submittedName>
</protein>
<dbReference type="InterPro" id="IPR018971">
    <property type="entry name" value="DUF1997"/>
</dbReference>
<dbReference type="Pfam" id="PF09366">
    <property type="entry name" value="DUF1997"/>
    <property type="match status" value="1"/>
</dbReference>
<name>A0A4U6V4I5_SETVI</name>
<feature type="region of interest" description="Disordered" evidence="1">
    <location>
        <begin position="1"/>
        <end position="55"/>
    </location>
</feature>
<dbReference type="AlphaFoldDB" id="A0A4U6V4I5"/>
<proteinExistence type="predicted"/>
<accession>A0A4U6V4I5</accession>
<dbReference type="PANTHER" id="PTHR34131">
    <property type="entry name" value="(RAP ANNOTATION RELEASE2) GALACTOSE-BINDING LIKE DOMAIN CONTAINING PROTEIN"/>
    <property type="match status" value="1"/>
</dbReference>
<dbReference type="Proteomes" id="UP000298652">
    <property type="component" value="Chromosome 4"/>
</dbReference>
<organism evidence="2 3">
    <name type="scientific">Setaria viridis</name>
    <name type="common">Green bristlegrass</name>
    <name type="synonym">Setaria italica subsp. viridis</name>
    <dbReference type="NCBI Taxonomy" id="4556"/>
    <lineage>
        <taxon>Eukaryota</taxon>
        <taxon>Viridiplantae</taxon>
        <taxon>Streptophyta</taxon>
        <taxon>Embryophyta</taxon>
        <taxon>Tracheophyta</taxon>
        <taxon>Spermatophyta</taxon>
        <taxon>Magnoliopsida</taxon>
        <taxon>Liliopsida</taxon>
        <taxon>Poales</taxon>
        <taxon>Poaceae</taxon>
        <taxon>PACMAD clade</taxon>
        <taxon>Panicoideae</taxon>
        <taxon>Panicodae</taxon>
        <taxon>Paniceae</taxon>
        <taxon>Cenchrinae</taxon>
        <taxon>Setaria</taxon>
    </lineage>
</organism>
<evidence type="ECO:0000256" key="1">
    <source>
        <dbReference type="SAM" id="MobiDB-lite"/>
    </source>
</evidence>
<evidence type="ECO:0000313" key="3">
    <source>
        <dbReference type="Proteomes" id="UP000298652"/>
    </source>
</evidence>
<dbReference type="PANTHER" id="PTHR34131:SF2">
    <property type="entry name" value="FAMILY PROTEIN, PUTATIVE (DUF1997)-RELATED"/>
    <property type="match status" value="1"/>
</dbReference>
<feature type="compositionally biased region" description="Basic and acidic residues" evidence="1">
    <location>
        <begin position="8"/>
        <end position="17"/>
    </location>
</feature>
<dbReference type="Gramene" id="TKW21769">
    <property type="protein sequence ID" value="TKW21769"/>
    <property type="gene ID" value="SEVIR_4G143100v2"/>
</dbReference>
<reference evidence="2" key="1">
    <citation type="submission" date="2019-03" db="EMBL/GenBank/DDBJ databases">
        <title>WGS assembly of Setaria viridis.</title>
        <authorList>
            <person name="Huang P."/>
            <person name="Jenkins J."/>
            <person name="Grimwood J."/>
            <person name="Barry K."/>
            <person name="Healey A."/>
            <person name="Mamidi S."/>
            <person name="Sreedasyam A."/>
            <person name="Shu S."/>
            <person name="Feldman M."/>
            <person name="Wu J."/>
            <person name="Yu Y."/>
            <person name="Chen C."/>
            <person name="Johnson J."/>
            <person name="Rokhsar D."/>
            <person name="Baxter I."/>
            <person name="Schmutz J."/>
            <person name="Brutnell T."/>
            <person name="Kellogg E."/>
        </authorList>
    </citation>
    <scope>NUCLEOTIDE SEQUENCE [LARGE SCALE GENOMIC DNA]</scope>
</reference>